<dbReference type="InterPro" id="IPR006059">
    <property type="entry name" value="SBP"/>
</dbReference>
<accession>A0A250AWG5</accession>
<dbReference type="AlphaFoldDB" id="A0A250AWG5"/>
<dbReference type="PANTHER" id="PTHR30006">
    <property type="entry name" value="THIAMINE-BINDING PERIPLASMIC PROTEIN-RELATED"/>
    <property type="match status" value="1"/>
</dbReference>
<feature type="chain" id="PRO_5012851953" description="ABC transporter substrate-binding protein" evidence="2">
    <location>
        <begin position="24"/>
        <end position="347"/>
    </location>
</feature>
<proteinExistence type="predicted"/>
<evidence type="ECO:0000313" key="4">
    <source>
        <dbReference type="Proteomes" id="UP000217182"/>
    </source>
</evidence>
<name>A0A250AWG5_9GAMM</name>
<dbReference type="Proteomes" id="UP000217182">
    <property type="component" value="Chromosome"/>
</dbReference>
<evidence type="ECO:0000313" key="3">
    <source>
        <dbReference type="EMBL" id="ATA18201.1"/>
    </source>
</evidence>
<dbReference type="RefSeq" id="WP_095844794.1">
    <property type="nucleotide sequence ID" value="NZ_CP014136.1"/>
</dbReference>
<dbReference type="PANTHER" id="PTHR30006:SF24">
    <property type="entry name" value="SLL0237 PROTEIN"/>
    <property type="match status" value="1"/>
</dbReference>
<dbReference type="SUPFAM" id="SSF53850">
    <property type="entry name" value="Periplasmic binding protein-like II"/>
    <property type="match status" value="1"/>
</dbReference>
<gene>
    <name evidence="3" type="ORF">AWC35_01880</name>
</gene>
<keyword evidence="4" id="KW-1185">Reference proteome</keyword>
<keyword evidence="1 2" id="KW-0732">Signal</keyword>
<sequence>MKTLLGRVLLGCALLTIAVKSLATTADESLSQLYKQAKAAGQSQVVIYLPYGNLQPVWDAFTQAWPGITVRPAVISGGGAPLLARIRAEATSGNYTGDVVISGLGDIHTLQQEHRLEKDVPPQATSLPEQYKDSAGYYQIPFNTLFTLVYNPNLIKPEQLPQTFDEAVSQKNQGHFGYARFTGAAAPDLAGSVLFWNNAVSDEQLKQIKANGREVPTAIALLTNIAQGRLAYGLWAPTQNVKKIQQDGAPLAIHLLKDSAVLMGPGMAMLNHAPNKAAAQLLRGWLLSDAGQRALGELASSYGTQPGAPVPPGLPDVSDYAFKTIPLSHWEETLRAFRSHTQAIWGN</sequence>
<feature type="signal peptide" evidence="2">
    <location>
        <begin position="1"/>
        <end position="23"/>
    </location>
</feature>
<dbReference type="Pfam" id="PF13416">
    <property type="entry name" value="SBP_bac_8"/>
    <property type="match status" value="1"/>
</dbReference>
<dbReference type="EMBL" id="CP014136">
    <property type="protein sequence ID" value="ATA18201.1"/>
    <property type="molecule type" value="Genomic_DNA"/>
</dbReference>
<reference evidence="3 4" key="1">
    <citation type="submission" date="2016-01" db="EMBL/GenBank/DDBJ databases">
        <authorList>
            <person name="Oliw E.H."/>
        </authorList>
    </citation>
    <scope>NUCLEOTIDE SEQUENCE [LARGE SCALE GENOMIC DNA]</scope>
    <source>
        <strain evidence="3 4">FRB97</strain>
    </source>
</reference>
<evidence type="ECO:0008006" key="5">
    <source>
        <dbReference type="Google" id="ProtNLM"/>
    </source>
</evidence>
<dbReference type="Gene3D" id="3.40.190.10">
    <property type="entry name" value="Periplasmic binding protein-like II"/>
    <property type="match status" value="2"/>
</dbReference>
<evidence type="ECO:0000256" key="2">
    <source>
        <dbReference type="SAM" id="SignalP"/>
    </source>
</evidence>
<dbReference type="KEGG" id="gqu:AWC35_01880"/>
<protein>
    <recommendedName>
        <fullName evidence="5">ABC transporter substrate-binding protein</fullName>
    </recommendedName>
</protein>
<dbReference type="GO" id="GO:0030313">
    <property type="term" value="C:cell envelope"/>
    <property type="evidence" value="ECO:0007669"/>
    <property type="project" value="UniProtKB-ARBA"/>
</dbReference>
<organism evidence="3 4">
    <name type="scientific">Gibbsiella quercinecans</name>
    <dbReference type="NCBI Taxonomy" id="929813"/>
    <lineage>
        <taxon>Bacteria</taxon>
        <taxon>Pseudomonadati</taxon>
        <taxon>Pseudomonadota</taxon>
        <taxon>Gammaproteobacteria</taxon>
        <taxon>Enterobacterales</taxon>
        <taxon>Yersiniaceae</taxon>
        <taxon>Gibbsiella</taxon>
    </lineage>
</organism>
<dbReference type="OrthoDB" id="9769567at2"/>
<evidence type="ECO:0000256" key="1">
    <source>
        <dbReference type="ARBA" id="ARBA00022729"/>
    </source>
</evidence>